<accession>A0A137ZCQ9</accession>
<evidence type="ECO:0000256" key="8">
    <source>
        <dbReference type="SAM" id="Phobius"/>
    </source>
</evidence>
<dbReference type="EMBL" id="LSRE01000023">
    <property type="protein sequence ID" value="KXO95965.1"/>
    <property type="molecule type" value="Genomic_DNA"/>
</dbReference>
<comment type="similarity">
    <text evidence="7">Belongs to the glycosyltransferase 87 family.</text>
</comment>
<evidence type="ECO:0000256" key="5">
    <source>
        <dbReference type="ARBA" id="ARBA00022989"/>
    </source>
</evidence>
<dbReference type="Proteomes" id="UP000070409">
    <property type="component" value="Unassembled WGS sequence"/>
</dbReference>
<evidence type="ECO:0000256" key="7">
    <source>
        <dbReference type="ARBA" id="ARBA00024033"/>
    </source>
</evidence>
<evidence type="ECO:0000256" key="4">
    <source>
        <dbReference type="ARBA" id="ARBA00022692"/>
    </source>
</evidence>
<sequence>MHHLSSAISTPRRRVAAAAALLVAATVIGLLLNTWHGFLDLLVYRLGARTWLDGGALYGQLPPIGDIALPFTYPPLAAIAFAPLAMLPEGAAGAVMFALSLGAIGLTLWLVLARVRPSMDRGTRFAIVLACTALAEYLEPVRQTLGFGQVNALLMAAIAADVLARNPRWPRGLLIGIAISIKLTPAGFLLLFLLHRDWRALATSIAGAAGSVALAWAVMPDESRQYWFHTLKETSRIGPPYFAGNQSIKGLVFRLGFDKGISTALWLALSLVAVALAAVWMRRLLADGALPVALMVNAAAVLLISPVSWSHHWVWVAPALLLGVLAIADDARGAAFRRTVAFATVLFYIGPHWLLPSRSDRELAWAWWQQIIGSSYVLFTVAVLAAGVWSVRRHTDDTQVTVSTNAPRGAGISDNTG</sequence>
<evidence type="ECO:0000256" key="6">
    <source>
        <dbReference type="ARBA" id="ARBA00023136"/>
    </source>
</evidence>
<keyword evidence="2" id="KW-1003">Cell membrane</keyword>
<evidence type="ECO:0000256" key="2">
    <source>
        <dbReference type="ARBA" id="ARBA00022475"/>
    </source>
</evidence>
<keyword evidence="6 8" id="KW-0472">Membrane</keyword>
<keyword evidence="10" id="KW-1185">Reference proteome</keyword>
<keyword evidence="4 8" id="KW-0812">Transmembrane</keyword>
<name>A0A137ZCQ9_9ACTN</name>
<feature type="transmembrane region" description="Helical" evidence="8">
    <location>
        <begin position="122"/>
        <end position="138"/>
    </location>
</feature>
<protein>
    <submittedName>
        <fullName evidence="9">Glycosyltransferase</fullName>
    </submittedName>
</protein>
<organism evidence="9 10">
    <name type="scientific">Tsukamurella pseudospumae</name>
    <dbReference type="NCBI Taxonomy" id="239498"/>
    <lineage>
        <taxon>Bacteria</taxon>
        <taxon>Bacillati</taxon>
        <taxon>Actinomycetota</taxon>
        <taxon>Actinomycetes</taxon>
        <taxon>Mycobacteriales</taxon>
        <taxon>Tsukamurellaceae</taxon>
        <taxon>Tsukamurella</taxon>
    </lineage>
</organism>
<keyword evidence="5 8" id="KW-1133">Transmembrane helix</keyword>
<feature type="transmembrane region" description="Helical" evidence="8">
    <location>
        <begin position="15"/>
        <end position="35"/>
    </location>
</feature>
<evidence type="ECO:0000313" key="9">
    <source>
        <dbReference type="EMBL" id="KXO95965.1"/>
    </source>
</evidence>
<evidence type="ECO:0000256" key="3">
    <source>
        <dbReference type="ARBA" id="ARBA00022679"/>
    </source>
</evidence>
<evidence type="ECO:0000256" key="1">
    <source>
        <dbReference type="ARBA" id="ARBA00004651"/>
    </source>
</evidence>
<feature type="transmembrane region" description="Helical" evidence="8">
    <location>
        <begin position="312"/>
        <end position="328"/>
    </location>
</feature>
<feature type="transmembrane region" description="Helical" evidence="8">
    <location>
        <begin position="173"/>
        <end position="194"/>
    </location>
</feature>
<dbReference type="InterPro" id="IPR018584">
    <property type="entry name" value="GT87"/>
</dbReference>
<dbReference type="Pfam" id="PF09594">
    <property type="entry name" value="GT87"/>
    <property type="match status" value="1"/>
</dbReference>
<feature type="transmembrane region" description="Helical" evidence="8">
    <location>
        <begin position="335"/>
        <end position="355"/>
    </location>
</feature>
<evidence type="ECO:0000313" key="10">
    <source>
        <dbReference type="Proteomes" id="UP000070409"/>
    </source>
</evidence>
<feature type="transmembrane region" description="Helical" evidence="8">
    <location>
        <begin position="91"/>
        <end position="110"/>
    </location>
</feature>
<feature type="transmembrane region" description="Helical" evidence="8">
    <location>
        <begin position="367"/>
        <end position="389"/>
    </location>
</feature>
<feature type="transmembrane region" description="Helical" evidence="8">
    <location>
        <begin position="263"/>
        <end position="281"/>
    </location>
</feature>
<gene>
    <name evidence="9" type="ORF">AXK61_04315</name>
</gene>
<feature type="transmembrane region" description="Helical" evidence="8">
    <location>
        <begin position="200"/>
        <end position="219"/>
    </location>
</feature>
<comment type="caution">
    <text evidence="9">The sequence shown here is derived from an EMBL/GenBank/DDBJ whole genome shotgun (WGS) entry which is preliminary data.</text>
</comment>
<keyword evidence="3" id="KW-0808">Transferase</keyword>
<reference evidence="9 10" key="1">
    <citation type="submission" date="2016-02" db="EMBL/GenBank/DDBJ databases">
        <authorList>
            <person name="Teng J.L."/>
            <person name="Tang Y."/>
            <person name="Huang Y."/>
            <person name="Guo F."/>
            <person name="Wei W."/>
            <person name="Chen J.H."/>
            <person name="Wong S.Y."/>
            <person name="Lau S.K."/>
            <person name="Woo P.C."/>
        </authorList>
    </citation>
    <scope>NUCLEOTIDE SEQUENCE [LARGE SCALE GENOMIC DNA]</scope>
    <source>
        <strain evidence="9 10">JCM 13375</strain>
    </source>
</reference>
<proteinExistence type="inferred from homology"/>
<feature type="transmembrane region" description="Helical" evidence="8">
    <location>
        <begin position="288"/>
        <end position="306"/>
    </location>
</feature>
<comment type="subcellular location">
    <subcellularLocation>
        <location evidence="1">Cell membrane</location>
        <topology evidence="1">Multi-pass membrane protein</topology>
    </subcellularLocation>
</comment>